<evidence type="ECO:0000313" key="2">
    <source>
        <dbReference type="EMBL" id="AEB95018.1"/>
    </source>
</evidence>
<sequence length="193" mass="22082">MKAWLEINGDIVKKSGSLNAFISHDNVIIANPSEVLAHDDELRVFIKTNNKKITDQAYTKILSNSDVRLEYVIEGSFLTFKTHPILFYNRAKAEIENVFFVKDKAIIIESYALGREAHGEKFKEGKIRAKTLIYYNSKLLVFDVYRVTGLSYLNTIGSSGLIGVYRVGDYEVDIEKISISSEDIYERWSRIVE</sequence>
<proteinExistence type="predicted"/>
<dbReference type="RefSeq" id="WP_013737516.1">
    <property type="nucleotide sequence ID" value="NC_015435.1"/>
</dbReference>
<dbReference type="GO" id="GO:0016151">
    <property type="term" value="F:nickel cation binding"/>
    <property type="evidence" value="ECO:0007669"/>
    <property type="project" value="InterPro"/>
</dbReference>
<dbReference type="PATRIC" id="fig|1006006.8.peg.910"/>
<dbReference type="KEGG" id="mcn:Mcup_0913"/>
<dbReference type="Proteomes" id="UP000007812">
    <property type="component" value="Chromosome"/>
</dbReference>
<dbReference type="HOGENOM" id="CLU_1405975_0_0_2"/>
<gene>
    <name evidence="2" type="ordered locus">Mcup_0913</name>
</gene>
<name>F4G2H0_METCR</name>
<dbReference type="AlphaFoldDB" id="F4G2H0"/>
<dbReference type="Pfam" id="PF01774">
    <property type="entry name" value="UreD"/>
    <property type="match status" value="1"/>
</dbReference>
<protein>
    <submittedName>
        <fullName evidence="2">Urease accessory protein UreH-like protein</fullName>
    </submittedName>
</protein>
<dbReference type="InterPro" id="IPR002669">
    <property type="entry name" value="UreD"/>
</dbReference>
<accession>F4G2H0</accession>
<keyword evidence="1" id="KW-0143">Chaperone</keyword>
<reference evidence="2 3" key="1">
    <citation type="journal article" date="2011" name="J. Bacteriol.">
        <title>Complete genome sequence of Metallosphaera cuprina, a metal sulfide-oxidizing archaeon from a hot spring.</title>
        <authorList>
            <person name="Liu L.J."/>
            <person name="You X.Y."/>
            <person name="Zheng H."/>
            <person name="Wang S."/>
            <person name="Jiang C.Y."/>
            <person name="Liu S.J."/>
        </authorList>
    </citation>
    <scope>NUCLEOTIDE SEQUENCE [LARGE SCALE GENOMIC DNA]</scope>
    <source>
        <strain evidence="2 3">Ar-4</strain>
    </source>
</reference>
<organism evidence="2 3">
    <name type="scientific">Metallosphaera cuprina (strain Ar-4)</name>
    <dbReference type="NCBI Taxonomy" id="1006006"/>
    <lineage>
        <taxon>Archaea</taxon>
        <taxon>Thermoproteota</taxon>
        <taxon>Thermoprotei</taxon>
        <taxon>Sulfolobales</taxon>
        <taxon>Sulfolobaceae</taxon>
        <taxon>Metallosphaera</taxon>
    </lineage>
</organism>
<evidence type="ECO:0000256" key="1">
    <source>
        <dbReference type="ARBA" id="ARBA00023186"/>
    </source>
</evidence>
<dbReference type="EMBL" id="CP002656">
    <property type="protein sequence ID" value="AEB95018.1"/>
    <property type="molecule type" value="Genomic_DNA"/>
</dbReference>
<dbReference type="OrthoDB" id="39102at2157"/>
<dbReference type="GeneID" id="10493104"/>
<dbReference type="STRING" id="1006006.Mcup_0913"/>
<evidence type="ECO:0000313" key="3">
    <source>
        <dbReference type="Proteomes" id="UP000007812"/>
    </source>
</evidence>
<keyword evidence="3" id="KW-1185">Reference proteome</keyword>
<dbReference type="eggNOG" id="arCOG04529">
    <property type="taxonomic scope" value="Archaea"/>
</dbReference>